<dbReference type="KEGG" id="csl:COCSUDRAFT_59410"/>
<organism evidence="9 10">
    <name type="scientific">Coccomyxa subellipsoidea (strain C-169)</name>
    <name type="common">Green microalga</name>
    <dbReference type="NCBI Taxonomy" id="574566"/>
    <lineage>
        <taxon>Eukaryota</taxon>
        <taxon>Viridiplantae</taxon>
        <taxon>Chlorophyta</taxon>
        <taxon>core chlorophytes</taxon>
        <taxon>Trebouxiophyceae</taxon>
        <taxon>Trebouxiophyceae incertae sedis</taxon>
        <taxon>Coccomyxaceae</taxon>
        <taxon>Coccomyxa</taxon>
        <taxon>Coccomyxa subellipsoidea</taxon>
    </lineage>
</organism>
<keyword evidence="10" id="KW-1185">Reference proteome</keyword>
<feature type="region of interest" description="Disordered" evidence="7">
    <location>
        <begin position="323"/>
        <end position="349"/>
    </location>
</feature>
<evidence type="ECO:0000256" key="5">
    <source>
        <dbReference type="ARBA" id="ARBA00029468"/>
    </source>
</evidence>
<comment type="subcellular location">
    <subcellularLocation>
        <location evidence="1">Cytoplasm</location>
        <location evidence="1">Cytoskeleton</location>
        <location evidence="1">Cilium axoneme</location>
    </subcellularLocation>
</comment>
<protein>
    <recommendedName>
        <fullName evidence="6">Cilia- and flagella-associated protein 91</fullName>
    </recommendedName>
</protein>
<accession>I0Z8D7</accession>
<sequence>MLIDKAQQQSNGLDSNGFRVNEKLHSDRSKTKQDFESTLPPLSDSKNLLLRKDMLEAWEKAEWSQREAQIQALQEEQLQAFQAEMVAQDGRAEQRISQRLLSRQRSSGSGARNGRAQWSAQALSKGQSGGSSGSKGQTLTPLEDFVQSNMPLQGRSLFKRPSLDLKSMEPAAQLNKTQTAAEGLLHGSSARRGGSPDNIAAYRPRESRTTVRKDMAYAQHLETVHRALMEEKAAAARQEAGIRDHPLTDVATPADSQPPSCAELPAATVDFGSAQVLVLDSRGSTAEGWLTAPESARDPIMDASELAGDTHADGLGEIQIPQMPGMAEDQPQGRGTPDLSLSTREAPAEEEFAVEEAMLEEAAEAADEIGGIQGISEDISSILEDLVEHAEGSEELQGTAGEAHDETAPEAEVPGAGQWDSALEAAQPAAAREGSAYAAGQSELLLSQEEENIKFGSGDAAVMGPSVEEAEADLLAPNGADGEGASLAIAATDVDALVLAPSEGEDARPATAVSATVESIGEEAARNEPGEQEGDKGDNADKDSRIKEVLMEIEGDAPTLDMLISLRHSKSILAAAGMEGLLLTDITDVSPVRPGTAVSQTVDELVVAVEADFIATTIFAAPETDIQNTVDQISPAAAVREEDLAIQSPRADTSADIAAVEGSQEIQASAALHDDSATLLHAPETPIKERDDIISSKEGHFAHHWEESDVRMGRAGSEGEASLLMQTDAGPKLSAIGSEASANADEAEEAAIAKLDNMLFGAAWNGASEEEQSINACVAECVDGLVNYAAAHY</sequence>
<dbReference type="PANTHER" id="PTHR22455:SF10">
    <property type="entry name" value="CILIA- AND FLAGELLA-ASSOCIATED PROTEIN 91"/>
    <property type="match status" value="1"/>
</dbReference>
<dbReference type="Pfam" id="PF14738">
    <property type="entry name" value="CFAP91"/>
    <property type="match status" value="1"/>
</dbReference>
<evidence type="ECO:0000256" key="4">
    <source>
        <dbReference type="ARBA" id="ARBA00023273"/>
    </source>
</evidence>
<keyword evidence="4" id="KW-0966">Cell projection</keyword>
<evidence type="ECO:0000259" key="8">
    <source>
        <dbReference type="Pfam" id="PF14738"/>
    </source>
</evidence>
<feature type="domain" description="CFAP91" evidence="8">
    <location>
        <begin position="27"/>
        <end position="103"/>
    </location>
</feature>
<proteinExistence type="inferred from homology"/>
<feature type="compositionally biased region" description="Basic and acidic residues" evidence="7">
    <location>
        <begin position="523"/>
        <end position="543"/>
    </location>
</feature>
<dbReference type="InterPro" id="IPR026720">
    <property type="entry name" value="CFAP91"/>
</dbReference>
<keyword evidence="2" id="KW-0963">Cytoplasm</keyword>
<comment type="similarity">
    <text evidence="5">Belongs to the CFAP91 family.</text>
</comment>
<reference evidence="9 10" key="1">
    <citation type="journal article" date="2012" name="Genome Biol.">
        <title>The genome of the polar eukaryotic microalga coccomyxa subellipsoidea reveals traits of cold adaptation.</title>
        <authorList>
            <person name="Blanc G."/>
            <person name="Agarkova I."/>
            <person name="Grimwood J."/>
            <person name="Kuo A."/>
            <person name="Brueggeman A."/>
            <person name="Dunigan D."/>
            <person name="Gurnon J."/>
            <person name="Ladunga I."/>
            <person name="Lindquist E."/>
            <person name="Lucas S."/>
            <person name="Pangilinan J."/>
            <person name="Proschold T."/>
            <person name="Salamov A."/>
            <person name="Schmutz J."/>
            <person name="Weeks D."/>
            <person name="Yamada T."/>
            <person name="Claverie J.M."/>
            <person name="Grigoriev I."/>
            <person name="Van Etten J."/>
            <person name="Lomsadze A."/>
            <person name="Borodovsky M."/>
        </authorList>
    </citation>
    <scope>NUCLEOTIDE SEQUENCE [LARGE SCALE GENOMIC DNA]</scope>
    <source>
        <strain evidence="9 10">C-169</strain>
    </source>
</reference>
<dbReference type="RefSeq" id="XP_005651450.1">
    <property type="nucleotide sequence ID" value="XM_005651393.1"/>
</dbReference>
<dbReference type="OrthoDB" id="10670553at2759"/>
<feature type="region of interest" description="Disordered" evidence="7">
    <location>
        <begin position="185"/>
        <end position="209"/>
    </location>
</feature>
<name>I0Z8D7_COCSC</name>
<dbReference type="STRING" id="574566.I0Z8D7"/>
<feature type="compositionally biased region" description="Low complexity" evidence="7">
    <location>
        <begin position="99"/>
        <end position="117"/>
    </location>
</feature>
<feature type="region of interest" description="Disordered" evidence="7">
    <location>
        <begin position="391"/>
        <end position="414"/>
    </location>
</feature>
<feature type="region of interest" description="Disordered" evidence="7">
    <location>
        <begin position="505"/>
        <end position="543"/>
    </location>
</feature>
<dbReference type="GO" id="GO:0005930">
    <property type="term" value="C:axoneme"/>
    <property type="evidence" value="ECO:0007669"/>
    <property type="project" value="UniProtKB-SubCell"/>
</dbReference>
<comment type="caution">
    <text evidence="9">The sequence shown here is derived from an EMBL/GenBank/DDBJ whole genome shotgun (WGS) entry which is preliminary data.</text>
</comment>
<dbReference type="Proteomes" id="UP000007264">
    <property type="component" value="Unassembled WGS sequence"/>
</dbReference>
<feature type="region of interest" description="Disordered" evidence="7">
    <location>
        <begin position="1"/>
        <end position="43"/>
    </location>
</feature>
<feature type="compositionally biased region" description="Basic and acidic residues" evidence="7">
    <location>
        <begin position="20"/>
        <end position="35"/>
    </location>
</feature>
<gene>
    <name evidence="9" type="ORF">COCSUDRAFT_59410</name>
</gene>
<dbReference type="PANTHER" id="PTHR22455">
    <property type="entry name" value="CILIA- AND FLAGELLA-ASSOCIATED PROTEIN 91"/>
    <property type="match status" value="1"/>
</dbReference>
<keyword evidence="3" id="KW-0206">Cytoskeleton</keyword>
<evidence type="ECO:0000256" key="3">
    <source>
        <dbReference type="ARBA" id="ARBA00023212"/>
    </source>
</evidence>
<dbReference type="AlphaFoldDB" id="I0Z8D7"/>
<evidence type="ECO:0000313" key="10">
    <source>
        <dbReference type="Proteomes" id="UP000007264"/>
    </source>
</evidence>
<dbReference type="GeneID" id="17044915"/>
<feature type="compositionally biased region" description="Polar residues" evidence="7">
    <location>
        <begin position="1"/>
        <end position="14"/>
    </location>
</feature>
<evidence type="ECO:0000256" key="2">
    <source>
        <dbReference type="ARBA" id="ARBA00022490"/>
    </source>
</evidence>
<feature type="region of interest" description="Disordered" evidence="7">
    <location>
        <begin position="99"/>
        <end position="139"/>
    </location>
</feature>
<dbReference type="EMBL" id="AGSI01000002">
    <property type="protein sequence ID" value="EIE26906.1"/>
    <property type="molecule type" value="Genomic_DNA"/>
</dbReference>
<evidence type="ECO:0000256" key="7">
    <source>
        <dbReference type="SAM" id="MobiDB-lite"/>
    </source>
</evidence>
<dbReference type="InterPro" id="IPR032840">
    <property type="entry name" value="CFAP91_dom"/>
</dbReference>
<evidence type="ECO:0000313" key="9">
    <source>
        <dbReference type="EMBL" id="EIE26906.1"/>
    </source>
</evidence>
<evidence type="ECO:0000256" key="1">
    <source>
        <dbReference type="ARBA" id="ARBA00004430"/>
    </source>
</evidence>
<evidence type="ECO:0000256" key="6">
    <source>
        <dbReference type="ARBA" id="ARBA00029555"/>
    </source>
</evidence>